<sequence>MVQPTRPSRNGFNAFARKIYNPLGFSKAYNFILWFIFAGALFGCKYLFIFPPLLTLARFIYLNFGGVFCPSGGSNSMIGAAPGECYWYRTFDWYKTGIILHLAGILPACLLVVLQFTPVIRHKAIIIHRVSGWLVMLLWIVSLVGTLMIARRAFNGGIDTQAWIGLVGFGSTICFVLAIWNVKKLQIEQHRAWMLRGWFYVRLLHHHGIILIIATNVISAVGSYYTVWPCAKISFTMRSNEATLEAYPECASYINESDLLQQAVVHAKFGGRPTEIGAALDMCFGMALWVALAMHAIGVEVYLHLTPKEAERLRNVSYQRQLEAGMRNPGSAGLTADKLGDSETWVPQVRKEESIDGGSTLASDAHIGAPMSKLSTAN</sequence>
<evidence type="ECO:0000256" key="1">
    <source>
        <dbReference type="SAM" id="Phobius"/>
    </source>
</evidence>
<keyword evidence="1" id="KW-1133">Transmembrane helix</keyword>
<dbReference type="OrthoDB" id="193478at2759"/>
<gene>
    <name evidence="2" type="ORF">P171DRAFT_363813</name>
</gene>
<feature type="transmembrane region" description="Helical" evidence="1">
    <location>
        <begin position="286"/>
        <end position="305"/>
    </location>
</feature>
<feature type="transmembrane region" description="Helical" evidence="1">
    <location>
        <begin position="60"/>
        <end position="78"/>
    </location>
</feature>
<keyword evidence="1" id="KW-0472">Membrane</keyword>
<organism evidence="2 3">
    <name type="scientific">Karstenula rhodostoma CBS 690.94</name>
    <dbReference type="NCBI Taxonomy" id="1392251"/>
    <lineage>
        <taxon>Eukaryota</taxon>
        <taxon>Fungi</taxon>
        <taxon>Dikarya</taxon>
        <taxon>Ascomycota</taxon>
        <taxon>Pezizomycotina</taxon>
        <taxon>Dothideomycetes</taxon>
        <taxon>Pleosporomycetidae</taxon>
        <taxon>Pleosporales</taxon>
        <taxon>Massarineae</taxon>
        <taxon>Didymosphaeriaceae</taxon>
        <taxon>Karstenula</taxon>
    </lineage>
</organism>
<feature type="transmembrane region" description="Helical" evidence="1">
    <location>
        <begin position="28"/>
        <end position="48"/>
    </location>
</feature>
<protein>
    <recommendedName>
        <fullName evidence="4">Microtubule associated protein</fullName>
    </recommendedName>
</protein>
<reference evidence="2" key="1">
    <citation type="journal article" date="2020" name="Stud. Mycol.">
        <title>101 Dothideomycetes genomes: a test case for predicting lifestyles and emergence of pathogens.</title>
        <authorList>
            <person name="Haridas S."/>
            <person name="Albert R."/>
            <person name="Binder M."/>
            <person name="Bloem J."/>
            <person name="Labutti K."/>
            <person name="Salamov A."/>
            <person name="Andreopoulos B."/>
            <person name="Baker S."/>
            <person name="Barry K."/>
            <person name="Bills G."/>
            <person name="Bluhm B."/>
            <person name="Cannon C."/>
            <person name="Castanera R."/>
            <person name="Culley D."/>
            <person name="Daum C."/>
            <person name="Ezra D."/>
            <person name="Gonzalez J."/>
            <person name="Henrissat B."/>
            <person name="Kuo A."/>
            <person name="Liang C."/>
            <person name="Lipzen A."/>
            <person name="Lutzoni F."/>
            <person name="Magnuson J."/>
            <person name="Mondo S."/>
            <person name="Nolan M."/>
            <person name="Ohm R."/>
            <person name="Pangilinan J."/>
            <person name="Park H.-J."/>
            <person name="Ramirez L."/>
            <person name="Alfaro M."/>
            <person name="Sun H."/>
            <person name="Tritt A."/>
            <person name="Yoshinaga Y."/>
            <person name="Zwiers L.-H."/>
            <person name="Turgeon B."/>
            <person name="Goodwin S."/>
            <person name="Spatafora J."/>
            <person name="Crous P."/>
            <person name="Grigoriev I."/>
        </authorList>
    </citation>
    <scope>NUCLEOTIDE SEQUENCE</scope>
    <source>
        <strain evidence="2">CBS 690.94</strain>
    </source>
</reference>
<proteinExistence type="predicted"/>
<evidence type="ECO:0000313" key="3">
    <source>
        <dbReference type="Proteomes" id="UP000799764"/>
    </source>
</evidence>
<dbReference type="InterPro" id="IPR018750">
    <property type="entry name" value="DUF2306_membrane"/>
</dbReference>
<dbReference type="EMBL" id="MU001503">
    <property type="protein sequence ID" value="KAF2443110.1"/>
    <property type="molecule type" value="Genomic_DNA"/>
</dbReference>
<evidence type="ECO:0000313" key="2">
    <source>
        <dbReference type="EMBL" id="KAF2443110.1"/>
    </source>
</evidence>
<keyword evidence="1" id="KW-0812">Transmembrane</keyword>
<feature type="transmembrane region" description="Helical" evidence="1">
    <location>
        <begin position="162"/>
        <end position="182"/>
    </location>
</feature>
<dbReference type="AlphaFoldDB" id="A0A9P4PDM8"/>
<accession>A0A9P4PDM8</accession>
<dbReference type="Proteomes" id="UP000799764">
    <property type="component" value="Unassembled WGS sequence"/>
</dbReference>
<name>A0A9P4PDM8_9PLEO</name>
<comment type="caution">
    <text evidence="2">The sequence shown here is derived from an EMBL/GenBank/DDBJ whole genome shotgun (WGS) entry which is preliminary data.</text>
</comment>
<dbReference type="Pfam" id="PF10067">
    <property type="entry name" value="DUF2306"/>
    <property type="match status" value="1"/>
</dbReference>
<keyword evidence="3" id="KW-1185">Reference proteome</keyword>
<feature type="transmembrane region" description="Helical" evidence="1">
    <location>
        <begin position="132"/>
        <end position="150"/>
    </location>
</feature>
<feature type="transmembrane region" description="Helical" evidence="1">
    <location>
        <begin position="203"/>
        <end position="227"/>
    </location>
</feature>
<feature type="transmembrane region" description="Helical" evidence="1">
    <location>
        <begin position="98"/>
        <end position="120"/>
    </location>
</feature>
<evidence type="ECO:0008006" key="4">
    <source>
        <dbReference type="Google" id="ProtNLM"/>
    </source>
</evidence>